<keyword evidence="3" id="KW-1185">Reference proteome</keyword>
<reference evidence="2 3" key="1">
    <citation type="submission" date="2018-03" db="EMBL/GenBank/DDBJ databases">
        <title>Genomic Encyclopedia of Archaeal and Bacterial Type Strains, Phase II (KMG-II): from individual species to whole genera.</title>
        <authorList>
            <person name="Goeker M."/>
        </authorList>
    </citation>
    <scope>NUCLEOTIDE SEQUENCE [LARGE SCALE GENOMIC DNA]</scope>
    <source>
        <strain evidence="2 3">DSM 28229</strain>
    </source>
</reference>
<evidence type="ECO:0000313" key="2">
    <source>
        <dbReference type="EMBL" id="PWJ41918.1"/>
    </source>
</evidence>
<name>A0A315ZAR0_SEDFL</name>
<dbReference type="OrthoDB" id="1049785at2"/>
<dbReference type="Gene3D" id="3.20.110.10">
    <property type="entry name" value="Glycoside hydrolase 38, N terminal domain"/>
    <property type="match status" value="1"/>
</dbReference>
<accession>A0A315ZAR0</accession>
<evidence type="ECO:0000313" key="3">
    <source>
        <dbReference type="Proteomes" id="UP000245535"/>
    </source>
</evidence>
<dbReference type="GO" id="GO:0030246">
    <property type="term" value="F:carbohydrate binding"/>
    <property type="evidence" value="ECO:0007669"/>
    <property type="project" value="InterPro"/>
</dbReference>
<organism evidence="2 3">
    <name type="scientific">Sediminitomix flava</name>
    <dbReference type="NCBI Taxonomy" id="379075"/>
    <lineage>
        <taxon>Bacteria</taxon>
        <taxon>Pseudomonadati</taxon>
        <taxon>Bacteroidota</taxon>
        <taxon>Cytophagia</taxon>
        <taxon>Cytophagales</taxon>
        <taxon>Flammeovirgaceae</taxon>
        <taxon>Sediminitomix</taxon>
    </lineage>
</organism>
<sequence>MTRSKERSVRLTLCLFLLSLLPLSLFAQEKLFLKGFTKHKHGELMPYKSPQEDASQAMLIRCMEGKNSMEWESEAIPSSFKGEYVEFGAIMGVDIDRAMYSYDFYLNDKKYFTFKAPEESILQDVHAEGPNGSSLTFKGTMIDTYSDLFGYVFFKIKAEDLPRDEPIRFKAVAPSIGKSSWMMLFRYGLEGNVSWKQEPAVVKTPKGSKQLLRTTILHYGEPTSATIIAGKSKEKVTLNVGANVFRVKVPKLEEETKMPVKVIVNKQVLDERTLTLTPVKPYDLYLLHHSHVDIGYTHTQDEVEKMQWKNLDDAVMMSQKTANYPEGSKFKWSVEVMWAVESYLKQASPAQKTAFLEAVKNGSIALEGLYGNMLTGLSNPQELVESTFDALQVSDEVGVPLTSAMITDVPGYTWGLVPVLAHSGVKYLSAGTNVFHRIGGTISTWGDRPFYWISPSGEEKIMVWVHEKGYSHFHTGLGFTDLKVLLTPKSVFDYLNELNDRNYPYDITTLRYTVGSDNGPVDQGISETVKEWNEIYETPKVILSTTTESFQAFEDKYGDQLPVVKGDFTPYWEDGAGSTSKETAIVRNASERLSQAMTLLSLNQVQIPNEKFEEAWRCVLLYNEHTWGAYNSISEPEADFVHSQWAVKQSFALKADSIASELLDLALASSEKSEGIVLTNSLSWERSGIIRLSKEQSEKGDKVVDKNGNLLPSQRLNTGELAVWVENLEAYGTKEIFVEKGNAFAPKSLTTENTTIKSEFLTLEIDTETGAITKLYDKVRKQNFANTKELKGLNDYYYVAGRNPKAPKTTGNDIQINIIEAGGVLSTLEITSSAPGAEEWKRYITINAFDNSIGIDNRINKTNIYDPEGVHIAFPFNVENGDVRIDVPFGEYIPEVEQLQGSCKNYFTVQRYVDVSNIDYGITWASPDAPMIELGEITTDALSYGWVQEVKPTQTVYAYLMNNYWETNYKASQDGWHQFRFALKPHGSYVSSQAKKFSTEISQPILISETANNGFEAILTPQSEHTIVTASRPMSDNTVLVTILNASAAPQQLEWETSEKVSNIYLSNINGDKMENYQEGEELPAWGLRFLLIEKNTGI</sequence>
<dbReference type="Pfam" id="PF01074">
    <property type="entry name" value="Glyco_hydro_38N"/>
    <property type="match status" value="1"/>
</dbReference>
<dbReference type="PANTHER" id="PTHR46017:SF1">
    <property type="entry name" value="ALPHA-MANNOSIDASE 2C1"/>
    <property type="match status" value="1"/>
</dbReference>
<dbReference type="PANTHER" id="PTHR46017">
    <property type="entry name" value="ALPHA-MANNOSIDASE 2C1"/>
    <property type="match status" value="1"/>
</dbReference>
<dbReference type="SUPFAM" id="SSF88713">
    <property type="entry name" value="Glycoside hydrolase/deacetylase"/>
    <property type="match status" value="1"/>
</dbReference>
<dbReference type="EMBL" id="QGDO01000003">
    <property type="protein sequence ID" value="PWJ41918.1"/>
    <property type="molecule type" value="Genomic_DNA"/>
</dbReference>
<dbReference type="GO" id="GO:0004559">
    <property type="term" value="F:alpha-mannosidase activity"/>
    <property type="evidence" value="ECO:0007669"/>
    <property type="project" value="InterPro"/>
</dbReference>
<dbReference type="Proteomes" id="UP000245535">
    <property type="component" value="Unassembled WGS sequence"/>
</dbReference>
<comment type="caution">
    <text evidence="2">The sequence shown here is derived from an EMBL/GenBank/DDBJ whole genome shotgun (WGS) entry which is preliminary data.</text>
</comment>
<dbReference type="AlphaFoldDB" id="A0A315ZAR0"/>
<protein>
    <submittedName>
        <fullName evidence="2">Glycosyl hydrolase family 38</fullName>
    </submittedName>
</protein>
<dbReference type="SUPFAM" id="SSF74650">
    <property type="entry name" value="Galactose mutarotase-like"/>
    <property type="match status" value="1"/>
</dbReference>
<dbReference type="InterPro" id="IPR000602">
    <property type="entry name" value="Glyco_hydro_38_N"/>
</dbReference>
<feature type="domain" description="Glycoside hydrolase family 38 N-terminal" evidence="1">
    <location>
        <begin position="284"/>
        <end position="569"/>
    </location>
</feature>
<keyword evidence="2" id="KW-0378">Hydrolase</keyword>
<dbReference type="CDD" id="cd10791">
    <property type="entry name" value="GH38N_AMII_like_1"/>
    <property type="match status" value="1"/>
</dbReference>
<dbReference type="InterPro" id="IPR027291">
    <property type="entry name" value="Glyco_hydro_38_N_sf"/>
</dbReference>
<dbReference type="Gene3D" id="2.70.98.30">
    <property type="entry name" value="Golgi alpha-mannosidase II, domain 4"/>
    <property type="match status" value="1"/>
</dbReference>
<dbReference type="GO" id="GO:0009313">
    <property type="term" value="P:oligosaccharide catabolic process"/>
    <property type="evidence" value="ECO:0007669"/>
    <property type="project" value="TreeGrafter"/>
</dbReference>
<dbReference type="InterPro" id="IPR011330">
    <property type="entry name" value="Glyco_hydro/deAcase_b/a-brl"/>
</dbReference>
<evidence type="ECO:0000259" key="1">
    <source>
        <dbReference type="Pfam" id="PF01074"/>
    </source>
</evidence>
<gene>
    <name evidence="2" type="ORF">BC781_103168</name>
</gene>
<dbReference type="GO" id="GO:0006013">
    <property type="term" value="P:mannose metabolic process"/>
    <property type="evidence" value="ECO:0007669"/>
    <property type="project" value="InterPro"/>
</dbReference>
<dbReference type="InterPro" id="IPR011013">
    <property type="entry name" value="Gal_mutarotase_sf_dom"/>
</dbReference>
<proteinExistence type="predicted"/>
<dbReference type="RefSeq" id="WP_109618376.1">
    <property type="nucleotide sequence ID" value="NZ_QGDO01000003.1"/>
</dbReference>